<dbReference type="SUPFAM" id="SSF53244">
    <property type="entry name" value="MurD-like peptide ligases, peptide-binding domain"/>
    <property type="match status" value="1"/>
</dbReference>
<dbReference type="InterPro" id="IPR036615">
    <property type="entry name" value="Mur_ligase_C_dom_sf"/>
</dbReference>
<evidence type="ECO:0000256" key="10">
    <source>
        <dbReference type="PIRNR" id="PIRNR001563"/>
    </source>
</evidence>
<comment type="catalytic activity">
    <reaction evidence="9">
        <text>(6S)-5,6,7,8-tetrahydrofolyl-(gamma-L-Glu)(n) + L-glutamate + ATP = (6S)-5,6,7,8-tetrahydrofolyl-(gamma-L-Glu)(n+1) + ADP + phosphate + H(+)</text>
        <dbReference type="Rhea" id="RHEA:10580"/>
        <dbReference type="Rhea" id="RHEA-COMP:14738"/>
        <dbReference type="Rhea" id="RHEA-COMP:14740"/>
        <dbReference type="ChEBI" id="CHEBI:15378"/>
        <dbReference type="ChEBI" id="CHEBI:29985"/>
        <dbReference type="ChEBI" id="CHEBI:30616"/>
        <dbReference type="ChEBI" id="CHEBI:43474"/>
        <dbReference type="ChEBI" id="CHEBI:141005"/>
        <dbReference type="ChEBI" id="CHEBI:456216"/>
        <dbReference type="EC" id="6.3.2.17"/>
    </reaction>
</comment>
<protein>
    <recommendedName>
        <fullName evidence="2">tetrahydrofolate synthase</fullName>
        <ecNumber evidence="2">6.3.2.17</ecNumber>
    </recommendedName>
    <alternativeName>
        <fullName evidence="8">Tetrahydrofolylpolyglutamate synthase</fullName>
    </alternativeName>
</protein>
<organism evidence="13 14">
    <name type="scientific">Clostridium oceanicum</name>
    <dbReference type="NCBI Taxonomy" id="1543"/>
    <lineage>
        <taxon>Bacteria</taxon>
        <taxon>Bacillati</taxon>
        <taxon>Bacillota</taxon>
        <taxon>Clostridia</taxon>
        <taxon>Eubacteriales</taxon>
        <taxon>Clostridiaceae</taxon>
        <taxon>Clostridium</taxon>
    </lineage>
</organism>
<dbReference type="Gene3D" id="3.90.190.20">
    <property type="entry name" value="Mur ligase, C-terminal domain"/>
    <property type="match status" value="1"/>
</dbReference>
<dbReference type="InterPro" id="IPR013221">
    <property type="entry name" value="Mur_ligase_cen"/>
</dbReference>
<evidence type="ECO:0000313" key="14">
    <source>
        <dbReference type="Proteomes" id="UP001501510"/>
    </source>
</evidence>
<dbReference type="Pfam" id="PF08245">
    <property type="entry name" value="Mur_ligase_M"/>
    <property type="match status" value="1"/>
</dbReference>
<comment type="caution">
    <text evidence="13">The sequence shown here is derived from an EMBL/GenBank/DDBJ whole genome shotgun (WGS) entry which is preliminary data.</text>
</comment>
<gene>
    <name evidence="13" type="ORF">GCM10008906_38100</name>
</gene>
<dbReference type="PANTHER" id="PTHR11136:SF0">
    <property type="entry name" value="DIHYDROFOLATE SYNTHETASE-RELATED"/>
    <property type="match status" value="1"/>
</dbReference>
<proteinExistence type="inferred from homology"/>
<dbReference type="Pfam" id="PF02875">
    <property type="entry name" value="Mur_ligase_C"/>
    <property type="match status" value="1"/>
</dbReference>
<evidence type="ECO:0000256" key="1">
    <source>
        <dbReference type="ARBA" id="ARBA00008276"/>
    </source>
</evidence>
<keyword evidence="5 10" id="KW-0547">Nucleotide-binding</keyword>
<dbReference type="RefSeq" id="WP_343764410.1">
    <property type="nucleotide sequence ID" value="NZ_BAAACG010000019.1"/>
</dbReference>
<evidence type="ECO:0000313" key="13">
    <source>
        <dbReference type="EMBL" id="GAA0748146.1"/>
    </source>
</evidence>
<keyword evidence="14" id="KW-1185">Reference proteome</keyword>
<dbReference type="PROSITE" id="PS01012">
    <property type="entry name" value="FOLYLPOLYGLU_SYNT_2"/>
    <property type="match status" value="1"/>
</dbReference>
<dbReference type="InterPro" id="IPR018109">
    <property type="entry name" value="Folylpolyglutamate_synth_CS"/>
</dbReference>
<evidence type="ECO:0000256" key="7">
    <source>
        <dbReference type="ARBA" id="ARBA00022842"/>
    </source>
</evidence>
<dbReference type="PANTHER" id="PTHR11136">
    <property type="entry name" value="FOLYLPOLYGLUTAMATE SYNTHASE-RELATED"/>
    <property type="match status" value="1"/>
</dbReference>
<feature type="domain" description="Mur ligase C-terminal" evidence="11">
    <location>
        <begin position="299"/>
        <end position="417"/>
    </location>
</feature>
<evidence type="ECO:0000256" key="4">
    <source>
        <dbReference type="ARBA" id="ARBA00022723"/>
    </source>
</evidence>
<evidence type="ECO:0000259" key="11">
    <source>
        <dbReference type="Pfam" id="PF02875"/>
    </source>
</evidence>
<dbReference type="NCBIfam" id="TIGR01499">
    <property type="entry name" value="folC"/>
    <property type="match status" value="1"/>
</dbReference>
<comment type="similarity">
    <text evidence="1 10">Belongs to the folylpolyglutamate synthase family.</text>
</comment>
<keyword evidence="7" id="KW-0460">Magnesium</keyword>
<dbReference type="SUPFAM" id="SSF53623">
    <property type="entry name" value="MurD-like peptide ligases, catalytic domain"/>
    <property type="match status" value="1"/>
</dbReference>
<reference evidence="13 14" key="1">
    <citation type="journal article" date="2019" name="Int. J. Syst. Evol. Microbiol.">
        <title>The Global Catalogue of Microorganisms (GCM) 10K type strain sequencing project: providing services to taxonomists for standard genome sequencing and annotation.</title>
        <authorList>
            <consortium name="The Broad Institute Genomics Platform"/>
            <consortium name="The Broad Institute Genome Sequencing Center for Infectious Disease"/>
            <person name="Wu L."/>
            <person name="Ma J."/>
        </authorList>
    </citation>
    <scope>NUCLEOTIDE SEQUENCE [LARGE SCALE GENOMIC DNA]</scope>
    <source>
        <strain evidence="13 14">JCM 1407</strain>
    </source>
</reference>
<dbReference type="InterPro" id="IPR004101">
    <property type="entry name" value="Mur_ligase_C"/>
</dbReference>
<keyword evidence="3 10" id="KW-0436">Ligase</keyword>
<evidence type="ECO:0000259" key="12">
    <source>
        <dbReference type="Pfam" id="PF08245"/>
    </source>
</evidence>
<evidence type="ECO:0000256" key="2">
    <source>
        <dbReference type="ARBA" id="ARBA00013025"/>
    </source>
</evidence>
<name>A0ABN1JWK5_9CLOT</name>
<feature type="domain" description="Mur ligase central" evidence="12">
    <location>
        <begin position="44"/>
        <end position="271"/>
    </location>
</feature>
<evidence type="ECO:0000256" key="9">
    <source>
        <dbReference type="ARBA" id="ARBA00047493"/>
    </source>
</evidence>
<evidence type="ECO:0000256" key="6">
    <source>
        <dbReference type="ARBA" id="ARBA00022840"/>
    </source>
</evidence>
<keyword evidence="6 10" id="KW-0067">ATP-binding</keyword>
<dbReference type="Gene3D" id="3.40.1190.10">
    <property type="entry name" value="Mur-like, catalytic domain"/>
    <property type="match status" value="1"/>
</dbReference>
<accession>A0ABN1JWK5</accession>
<evidence type="ECO:0000256" key="8">
    <source>
        <dbReference type="ARBA" id="ARBA00030592"/>
    </source>
</evidence>
<evidence type="ECO:0000256" key="5">
    <source>
        <dbReference type="ARBA" id="ARBA00022741"/>
    </source>
</evidence>
<sequence length="431" mass="49268">MNYKEALNYITEACKFGSNLGLERTEKLLEILGNPHKKLKCIHIAGTNGKGSTTSMITEILMESGYKVGMYTSPYIEEFEERIQINRNNIEKNKLADIITKVSSAVDKVLELGYDNPTEFEIITVGMFYYFYKEKVDFAVVEVGLGGRLDSTNVLDPLLDVICSISYDHINILGDSIEEIANEKAGIIKGAPVVLYPQKKEVEEVIEKVCLYKKSLLLKVNNNVENICEYPIEKNKGYQKFRLKTVKDEYDITLPLLGVHQINNCITAITAIEKLIDMDFKIKKENIINGLKNVEWKARLEVLKNNPITIIDGAHNIDAINKLKLNIEKYFKYKNMTLILGILKDKQVEDMVKTITSLADRVITLSPNNNRAKSPEDLMKIVRKYNPNCQWETDYKKAYEKAVSYSKEEDIILICGSLYMVGDMRKIIMRK</sequence>
<dbReference type="PIRSF" id="PIRSF001563">
    <property type="entry name" value="Folylpolyglu_synth"/>
    <property type="match status" value="1"/>
</dbReference>
<dbReference type="InterPro" id="IPR001645">
    <property type="entry name" value="Folylpolyglutamate_synth"/>
</dbReference>
<dbReference type="InterPro" id="IPR036565">
    <property type="entry name" value="Mur-like_cat_sf"/>
</dbReference>
<dbReference type="Proteomes" id="UP001501510">
    <property type="component" value="Unassembled WGS sequence"/>
</dbReference>
<dbReference type="EC" id="6.3.2.17" evidence="2"/>
<evidence type="ECO:0000256" key="3">
    <source>
        <dbReference type="ARBA" id="ARBA00022598"/>
    </source>
</evidence>
<keyword evidence="4" id="KW-0479">Metal-binding</keyword>
<dbReference type="EMBL" id="BAAACG010000019">
    <property type="protein sequence ID" value="GAA0748146.1"/>
    <property type="molecule type" value="Genomic_DNA"/>
</dbReference>